<accession>A0A1E4SIE8</accession>
<evidence type="ECO:0000313" key="2">
    <source>
        <dbReference type="Proteomes" id="UP000094285"/>
    </source>
</evidence>
<gene>
    <name evidence="1" type="ORF">CANTADRAFT_22007</name>
</gene>
<sequence>MAQTSDLPVKNVTTVLSNDNITGVGFVSPEAGAARGKTINNLLGDPREEFKPESKLESELADMPAGSDTSDDDTLVLEEMLVLTRQVTSEIEWDAKFDAETRYRAYFKHLPPFDEYDLKVVGKWKYVLENLFLYDEGYKWLIKNYGKETPSPNIEMARYKGRDAEIYFSRFDFHLERAVTAVRLIVPDYTRKRFRSFLTWLNLVIQKKADAILRYQVKLYFKWRMNRTLSKNYASSSDAQEELMDDVVPRELSTFLLSKNKFGAYDIYLNPPKGKYAERAVMDEIVTSYKEFCNFTPYIQEIMTDLNIPESSMKLTQEAMILAIRMYADMSQNLHANHDEINYNGFIHWERAPKRKRANKGNHKRKPQK</sequence>
<organism evidence="1 2">
    <name type="scientific">Suhomyces tanzawaensis NRRL Y-17324</name>
    <dbReference type="NCBI Taxonomy" id="984487"/>
    <lineage>
        <taxon>Eukaryota</taxon>
        <taxon>Fungi</taxon>
        <taxon>Dikarya</taxon>
        <taxon>Ascomycota</taxon>
        <taxon>Saccharomycotina</taxon>
        <taxon>Pichiomycetes</taxon>
        <taxon>Debaryomycetaceae</taxon>
        <taxon>Suhomyces</taxon>
    </lineage>
</organism>
<dbReference type="RefSeq" id="XP_020064372.1">
    <property type="nucleotide sequence ID" value="XM_020206772.1"/>
</dbReference>
<proteinExistence type="predicted"/>
<dbReference type="AlphaFoldDB" id="A0A1E4SIE8"/>
<protein>
    <submittedName>
        <fullName evidence="1">Uncharacterized protein</fullName>
    </submittedName>
</protein>
<name>A0A1E4SIE8_9ASCO</name>
<evidence type="ECO:0000313" key="1">
    <source>
        <dbReference type="EMBL" id="ODV79250.1"/>
    </source>
</evidence>
<keyword evidence="2" id="KW-1185">Reference proteome</keyword>
<dbReference type="GeneID" id="30980909"/>
<reference evidence="2" key="1">
    <citation type="submission" date="2016-05" db="EMBL/GenBank/DDBJ databases">
        <title>Comparative genomics of biotechnologically important yeasts.</title>
        <authorList>
            <consortium name="DOE Joint Genome Institute"/>
            <person name="Riley R."/>
            <person name="Haridas S."/>
            <person name="Wolfe K.H."/>
            <person name="Lopes M.R."/>
            <person name="Hittinger C.T."/>
            <person name="Goker M."/>
            <person name="Salamov A."/>
            <person name="Wisecaver J."/>
            <person name="Long T.M."/>
            <person name="Aerts A.L."/>
            <person name="Barry K."/>
            <person name="Choi C."/>
            <person name="Clum A."/>
            <person name="Coughlan A.Y."/>
            <person name="Deshpande S."/>
            <person name="Douglass A.P."/>
            <person name="Hanson S.J."/>
            <person name="Klenk H.-P."/>
            <person name="Labutti K."/>
            <person name="Lapidus A."/>
            <person name="Lindquist E."/>
            <person name="Lipzen A."/>
            <person name="Meier-Kolthoff J.P."/>
            <person name="Ohm R.A."/>
            <person name="Otillar R.P."/>
            <person name="Pangilinan J."/>
            <person name="Peng Y."/>
            <person name="Rokas A."/>
            <person name="Rosa C.A."/>
            <person name="Scheuner C."/>
            <person name="Sibirny A.A."/>
            <person name="Slot J.C."/>
            <person name="Stielow J.B."/>
            <person name="Sun H."/>
            <person name="Kurtzman C.P."/>
            <person name="Blackwell M."/>
            <person name="Grigoriev I.V."/>
            <person name="Jeffries T.W."/>
        </authorList>
    </citation>
    <scope>NUCLEOTIDE SEQUENCE [LARGE SCALE GENOMIC DNA]</scope>
    <source>
        <strain evidence="2">NRRL Y-17324</strain>
    </source>
</reference>
<dbReference type="EMBL" id="KV453912">
    <property type="protein sequence ID" value="ODV79250.1"/>
    <property type="molecule type" value="Genomic_DNA"/>
</dbReference>
<dbReference type="Proteomes" id="UP000094285">
    <property type="component" value="Unassembled WGS sequence"/>
</dbReference>